<protein>
    <submittedName>
        <fullName evidence="2">Uncharacterized protein</fullName>
    </submittedName>
</protein>
<dbReference type="AlphaFoldDB" id="A0A286F9M9"/>
<feature type="transmembrane region" description="Helical" evidence="1">
    <location>
        <begin position="24"/>
        <end position="44"/>
    </location>
</feature>
<dbReference type="Proteomes" id="UP000219452">
    <property type="component" value="Unassembled WGS sequence"/>
</dbReference>
<keyword evidence="1" id="KW-0472">Membrane</keyword>
<name>A0A286F9M9_9BACT</name>
<keyword evidence="1" id="KW-0812">Transmembrane</keyword>
<keyword evidence="1" id="KW-1133">Transmembrane helix</keyword>
<sequence length="88" mass="9507">MNKSVPTLGVGLPQQTKYVHSLRAWMVIIVAGVLFFMSMSSLTWGLTSLINQDINGVWYVTGGALLQGGAISSVWAVEKKALTRPARS</sequence>
<evidence type="ECO:0000313" key="2">
    <source>
        <dbReference type="EMBL" id="SOD79564.1"/>
    </source>
</evidence>
<proteinExistence type="predicted"/>
<feature type="transmembrane region" description="Helical" evidence="1">
    <location>
        <begin position="56"/>
        <end position="77"/>
    </location>
</feature>
<keyword evidence="3" id="KW-1185">Reference proteome</keyword>
<dbReference type="RefSeq" id="WP_097124667.1">
    <property type="nucleotide sequence ID" value="NZ_OCNH01000001.1"/>
</dbReference>
<reference evidence="3" key="1">
    <citation type="submission" date="2017-09" db="EMBL/GenBank/DDBJ databases">
        <authorList>
            <person name="Varghese N."/>
            <person name="Submissions S."/>
        </authorList>
    </citation>
    <scope>NUCLEOTIDE SEQUENCE [LARGE SCALE GENOMIC DNA]</scope>
    <source>
        <strain evidence="3">DSM 29961</strain>
    </source>
</reference>
<evidence type="ECO:0000313" key="3">
    <source>
        <dbReference type="Proteomes" id="UP000219452"/>
    </source>
</evidence>
<evidence type="ECO:0000256" key="1">
    <source>
        <dbReference type="SAM" id="Phobius"/>
    </source>
</evidence>
<accession>A0A286F9M9</accession>
<organism evidence="2 3">
    <name type="scientific">Spirosoma fluviale</name>
    <dbReference type="NCBI Taxonomy" id="1597977"/>
    <lineage>
        <taxon>Bacteria</taxon>
        <taxon>Pseudomonadati</taxon>
        <taxon>Bacteroidota</taxon>
        <taxon>Cytophagia</taxon>
        <taxon>Cytophagales</taxon>
        <taxon>Cytophagaceae</taxon>
        <taxon>Spirosoma</taxon>
    </lineage>
</organism>
<dbReference type="EMBL" id="OCNH01000001">
    <property type="protein sequence ID" value="SOD79564.1"/>
    <property type="molecule type" value="Genomic_DNA"/>
</dbReference>
<gene>
    <name evidence="2" type="ORF">SAMN06269250_1001</name>
</gene>